<dbReference type="OrthoDB" id="408373at2759"/>
<dbReference type="GO" id="GO:0016020">
    <property type="term" value="C:membrane"/>
    <property type="evidence" value="ECO:0007669"/>
    <property type="project" value="TreeGrafter"/>
</dbReference>
<dbReference type="AlphaFoldDB" id="A0A1W2TTX0"/>
<dbReference type="InterPro" id="IPR022742">
    <property type="entry name" value="Hydrolase_4"/>
</dbReference>
<dbReference type="InterPro" id="IPR000073">
    <property type="entry name" value="AB_hydrolase_1"/>
</dbReference>
<protein>
    <submittedName>
        <fullName evidence="2">Putative alpha beta-hydrolase</fullName>
    </submittedName>
</protein>
<dbReference type="Pfam" id="PF12146">
    <property type="entry name" value="Hydrolase_4"/>
    <property type="match status" value="1"/>
</dbReference>
<sequence>MGYFNLAFTVGAARQPTTLAPGLVVAAAACISAATLLWRHARSHSTLLHAPSPNKTVVPTLSEPQLRSLPYPPDALPGGRDVDTPYGSIRVYEWGPEHGERILFVHGISTPSVALGDLGHEMAGRGYRVMMFDLFGRGYSDAPCGLAYDTRLYVTQLLLVLASSASPWAAAPGFHLVGYSMGGALSVAFARYFPHLVRSLCLIAPCGLIRRRHVGWRSWLYYDSGVLPECLVTYLVRRRIRPRTGPARSVAEGGRIVNGDADANGGAGFDGAAISKAKPEVTVSSVVAWQVDHHEGFVMAFLSTIRNAPIYAPQEDWTALSSILQARRPRGGAPTNDTGLGAGLKHGKILIVLGKDDGVIVMAETVEDVNTVLGPDGAKCVVLEGGHELPITSSVDVAESIEAFLQEL</sequence>
<keyword evidence="2" id="KW-0378">Hydrolase</keyword>
<gene>
    <name evidence="2" type="ORF">SAMD00023353_3100350</name>
</gene>
<feature type="domain" description="Serine aminopeptidase S33" evidence="1">
    <location>
        <begin position="100"/>
        <end position="213"/>
    </location>
</feature>
<reference evidence="2" key="1">
    <citation type="submission" date="2016-03" db="EMBL/GenBank/DDBJ databases">
        <title>Draft genome sequence of Rosellinia necatrix.</title>
        <authorList>
            <person name="Kanematsu S."/>
        </authorList>
    </citation>
    <scope>NUCLEOTIDE SEQUENCE [LARGE SCALE GENOMIC DNA]</scope>
    <source>
        <strain evidence="2">W97</strain>
    </source>
</reference>
<dbReference type="STRING" id="77044.A0A1W2TTX0"/>
<accession>A0A1W2TTX0</accession>
<dbReference type="InterPro" id="IPR050266">
    <property type="entry name" value="AB_hydrolase_sf"/>
</dbReference>
<dbReference type="OMA" id="IHVFEWG"/>
<dbReference type="SUPFAM" id="SSF53474">
    <property type="entry name" value="alpha/beta-Hydrolases"/>
    <property type="match status" value="1"/>
</dbReference>
<evidence type="ECO:0000313" key="2">
    <source>
        <dbReference type="EMBL" id="GAP92044.1"/>
    </source>
</evidence>
<keyword evidence="3" id="KW-1185">Reference proteome</keyword>
<evidence type="ECO:0000259" key="1">
    <source>
        <dbReference type="Pfam" id="PF12146"/>
    </source>
</evidence>
<organism evidence="2">
    <name type="scientific">Rosellinia necatrix</name>
    <name type="common">White root-rot fungus</name>
    <dbReference type="NCBI Taxonomy" id="77044"/>
    <lineage>
        <taxon>Eukaryota</taxon>
        <taxon>Fungi</taxon>
        <taxon>Dikarya</taxon>
        <taxon>Ascomycota</taxon>
        <taxon>Pezizomycotina</taxon>
        <taxon>Sordariomycetes</taxon>
        <taxon>Xylariomycetidae</taxon>
        <taxon>Xylariales</taxon>
        <taxon>Xylariaceae</taxon>
        <taxon>Rosellinia</taxon>
    </lineage>
</organism>
<dbReference type="InterPro" id="IPR029058">
    <property type="entry name" value="AB_hydrolase_fold"/>
</dbReference>
<dbReference type="Gene3D" id="3.40.50.1820">
    <property type="entry name" value="alpha/beta hydrolase"/>
    <property type="match status" value="1"/>
</dbReference>
<dbReference type="PANTHER" id="PTHR43798:SF33">
    <property type="entry name" value="HYDROLASE, PUTATIVE (AFU_ORTHOLOGUE AFUA_2G14860)-RELATED"/>
    <property type="match status" value="1"/>
</dbReference>
<dbReference type="PANTHER" id="PTHR43798">
    <property type="entry name" value="MONOACYLGLYCEROL LIPASE"/>
    <property type="match status" value="1"/>
</dbReference>
<proteinExistence type="predicted"/>
<name>A0A1W2TTX0_ROSNE</name>
<dbReference type="EMBL" id="DF977476">
    <property type="protein sequence ID" value="GAP92044.1"/>
    <property type="molecule type" value="Genomic_DNA"/>
</dbReference>
<dbReference type="GO" id="GO:0016787">
    <property type="term" value="F:hydrolase activity"/>
    <property type="evidence" value="ECO:0007669"/>
    <property type="project" value="UniProtKB-KW"/>
</dbReference>
<dbReference type="PRINTS" id="PR00111">
    <property type="entry name" value="ABHYDROLASE"/>
</dbReference>
<dbReference type="Proteomes" id="UP000054516">
    <property type="component" value="Unassembled WGS sequence"/>
</dbReference>
<evidence type="ECO:0000313" key="3">
    <source>
        <dbReference type="Proteomes" id="UP000054516"/>
    </source>
</evidence>